<dbReference type="PANTHER" id="PTHR22789">
    <property type="entry name" value="FUCULOSE PHOSPHATE ALDOLASE"/>
    <property type="match status" value="1"/>
</dbReference>
<keyword evidence="1" id="KW-0479">Metal-binding</keyword>
<proteinExistence type="predicted"/>
<keyword evidence="2" id="KW-0456">Lyase</keyword>
<dbReference type="GO" id="GO:0019323">
    <property type="term" value="P:pentose catabolic process"/>
    <property type="evidence" value="ECO:0007669"/>
    <property type="project" value="TreeGrafter"/>
</dbReference>
<dbReference type="GO" id="GO:0046872">
    <property type="term" value="F:metal ion binding"/>
    <property type="evidence" value="ECO:0007669"/>
    <property type="project" value="UniProtKB-KW"/>
</dbReference>
<dbReference type="SUPFAM" id="SSF53639">
    <property type="entry name" value="AraD/HMP-PK domain-like"/>
    <property type="match status" value="1"/>
</dbReference>
<reference evidence="4 5" key="1">
    <citation type="submission" date="2017-10" db="EMBL/GenBank/DDBJ databases">
        <title>Novel microbial diversity and functional potential in the marine mammal oral microbiome.</title>
        <authorList>
            <person name="Dudek N.K."/>
            <person name="Sun C.L."/>
            <person name="Burstein D."/>
            <person name="Kantor R.S."/>
            <person name="Aliaga Goltsman D.S."/>
            <person name="Bik E.M."/>
            <person name="Thomas B.C."/>
            <person name="Banfield J.F."/>
            <person name="Relman D.A."/>
        </authorList>
    </citation>
    <scope>NUCLEOTIDE SEQUENCE [LARGE SCALE GENOMIC DNA]</scope>
    <source>
        <strain evidence="4">DOLJORAL78_47_16</strain>
    </source>
</reference>
<comment type="caution">
    <text evidence="4">The sequence shown here is derived from an EMBL/GenBank/DDBJ whole genome shotgun (WGS) entry which is preliminary data.</text>
</comment>
<evidence type="ECO:0000259" key="3">
    <source>
        <dbReference type="SMART" id="SM01007"/>
    </source>
</evidence>
<dbReference type="Gene3D" id="3.40.225.10">
    <property type="entry name" value="Class II aldolase/adducin N-terminal domain"/>
    <property type="match status" value="1"/>
</dbReference>
<evidence type="ECO:0000313" key="5">
    <source>
        <dbReference type="Proteomes" id="UP000230821"/>
    </source>
</evidence>
<dbReference type="GO" id="GO:0005829">
    <property type="term" value="C:cytosol"/>
    <property type="evidence" value="ECO:0007669"/>
    <property type="project" value="TreeGrafter"/>
</dbReference>
<organism evidence="4 5">
    <name type="scientific">candidate division KSB3 bacterium</name>
    <dbReference type="NCBI Taxonomy" id="2044937"/>
    <lineage>
        <taxon>Bacteria</taxon>
        <taxon>candidate division KSB3</taxon>
    </lineage>
</organism>
<accession>A0A2G6K872</accession>
<dbReference type="AlphaFoldDB" id="A0A2G6K872"/>
<dbReference type="InterPro" id="IPR001303">
    <property type="entry name" value="Aldolase_II/adducin_N"/>
</dbReference>
<dbReference type="InterPro" id="IPR036409">
    <property type="entry name" value="Aldolase_II/adducin_N_sf"/>
</dbReference>
<sequence>MPISKTLQENFISAAREVAQEQLVSCGSGNLSCRIDREQMLITTSGSWMSDISDDTIALCRIADGQSLNDKKPSVEIGFHRRIVQQRQDIDVVLHFQSPYATILACRNTPTQNFCIIPEIPRYIGPVATVPYINPGSDELAQAVAAAMLEHDMAMLQNHGQVTVGKNFREALQRAIFFELACKILVYSGEQAQTLPKDGIEYLAQAYKKK</sequence>
<protein>
    <submittedName>
        <fullName evidence="4">Aldolase</fullName>
    </submittedName>
</protein>
<name>A0A2G6K872_9BACT</name>
<dbReference type="Pfam" id="PF00596">
    <property type="entry name" value="Aldolase_II"/>
    <property type="match status" value="1"/>
</dbReference>
<evidence type="ECO:0000256" key="2">
    <source>
        <dbReference type="ARBA" id="ARBA00023239"/>
    </source>
</evidence>
<gene>
    <name evidence="4" type="ORF">CSA56_17110</name>
</gene>
<dbReference type="InterPro" id="IPR050197">
    <property type="entry name" value="Aldolase_class_II_sugar_metab"/>
</dbReference>
<dbReference type="EMBL" id="PDSK01000126">
    <property type="protein sequence ID" value="PIE31863.1"/>
    <property type="molecule type" value="Genomic_DNA"/>
</dbReference>
<dbReference type="SMART" id="SM01007">
    <property type="entry name" value="Aldolase_II"/>
    <property type="match status" value="1"/>
</dbReference>
<dbReference type="PANTHER" id="PTHR22789:SF0">
    <property type="entry name" value="3-OXO-TETRONATE 4-PHOSPHATE DECARBOXYLASE-RELATED"/>
    <property type="match status" value="1"/>
</dbReference>
<evidence type="ECO:0000313" key="4">
    <source>
        <dbReference type="EMBL" id="PIE31863.1"/>
    </source>
</evidence>
<feature type="domain" description="Class II aldolase/adducin N-terminal" evidence="3">
    <location>
        <begin position="9"/>
        <end position="186"/>
    </location>
</feature>
<evidence type="ECO:0000256" key="1">
    <source>
        <dbReference type="ARBA" id="ARBA00022723"/>
    </source>
</evidence>
<dbReference type="Proteomes" id="UP000230821">
    <property type="component" value="Unassembled WGS sequence"/>
</dbReference>
<dbReference type="GO" id="GO:0016832">
    <property type="term" value="F:aldehyde-lyase activity"/>
    <property type="evidence" value="ECO:0007669"/>
    <property type="project" value="TreeGrafter"/>
</dbReference>